<accession>A0A1Q9C1F8</accession>
<gene>
    <name evidence="3" type="ORF">AK812_SmicGene43287</name>
</gene>
<name>A0A1Q9C1F8_SYMMI</name>
<keyword evidence="2" id="KW-0812">Transmembrane</keyword>
<protein>
    <submittedName>
        <fullName evidence="3">Uncharacterized protein</fullName>
    </submittedName>
</protein>
<evidence type="ECO:0000313" key="4">
    <source>
        <dbReference type="Proteomes" id="UP000186817"/>
    </source>
</evidence>
<reference evidence="3 4" key="1">
    <citation type="submission" date="2016-02" db="EMBL/GenBank/DDBJ databases">
        <title>Genome analysis of coral dinoflagellate symbionts highlights evolutionary adaptations to a symbiotic lifestyle.</title>
        <authorList>
            <person name="Aranda M."/>
            <person name="Li Y."/>
            <person name="Liew Y.J."/>
            <person name="Baumgarten S."/>
            <person name="Simakov O."/>
            <person name="Wilson M."/>
            <person name="Piel J."/>
            <person name="Ashoor H."/>
            <person name="Bougouffa S."/>
            <person name="Bajic V.B."/>
            <person name="Ryu T."/>
            <person name="Ravasi T."/>
            <person name="Bayer T."/>
            <person name="Micklem G."/>
            <person name="Kim H."/>
            <person name="Bhak J."/>
            <person name="Lajeunesse T.C."/>
            <person name="Voolstra C.R."/>
        </authorList>
    </citation>
    <scope>NUCLEOTIDE SEQUENCE [LARGE SCALE GENOMIC DNA]</scope>
    <source>
        <strain evidence="3 4">CCMP2467</strain>
    </source>
</reference>
<keyword evidence="2" id="KW-1133">Transmembrane helix</keyword>
<feature type="compositionally biased region" description="Acidic residues" evidence="1">
    <location>
        <begin position="83"/>
        <end position="92"/>
    </location>
</feature>
<sequence>MPPALHVAIINPWMTHHMEKAGYGAAILQLSARSREMREEEPESEEPAEEEPQESASSIEAEASTAEEGGSAPETTPLSAATDVEDNSDSDSFDSLPGLADTVLRRRAVCLENWEGWPAAMALSAARRLAENPRGAAAASLQAAARAFSFAGEHALAAELLLSLRDGGVDREVLQRRLDVGSASALFEEVAVRAGLELQAAGYFSDAWEALMAASAQPDLRKSFRKPTLKALALVSERLCNDTSTTPKEQVKYLRGALDAEVVLQGLARDRKEGLELFLALSLEKAGRLEESKRLLEDVARRGTSRRKRQAEWALLVQDADVGTEPPESAVEMRSIWGQVEIPGSRSGRGTGTGRAMMKKSKAPFFQSSEFGMAVATAVLALPLALPLILTQKP</sequence>
<evidence type="ECO:0000256" key="2">
    <source>
        <dbReference type="SAM" id="Phobius"/>
    </source>
</evidence>
<feature type="compositionally biased region" description="Acidic residues" evidence="1">
    <location>
        <begin position="39"/>
        <end position="53"/>
    </location>
</feature>
<proteinExistence type="predicted"/>
<dbReference type="AlphaFoldDB" id="A0A1Q9C1F8"/>
<comment type="caution">
    <text evidence="3">The sequence shown here is derived from an EMBL/GenBank/DDBJ whole genome shotgun (WGS) entry which is preliminary data.</text>
</comment>
<keyword evidence="2" id="KW-0472">Membrane</keyword>
<feature type="transmembrane region" description="Helical" evidence="2">
    <location>
        <begin position="371"/>
        <end position="390"/>
    </location>
</feature>
<dbReference type="OrthoDB" id="10407543at2759"/>
<feature type="compositionally biased region" description="Low complexity" evidence="1">
    <location>
        <begin position="54"/>
        <end position="74"/>
    </location>
</feature>
<organism evidence="3 4">
    <name type="scientific">Symbiodinium microadriaticum</name>
    <name type="common">Dinoflagellate</name>
    <name type="synonym">Zooxanthella microadriatica</name>
    <dbReference type="NCBI Taxonomy" id="2951"/>
    <lineage>
        <taxon>Eukaryota</taxon>
        <taxon>Sar</taxon>
        <taxon>Alveolata</taxon>
        <taxon>Dinophyceae</taxon>
        <taxon>Suessiales</taxon>
        <taxon>Symbiodiniaceae</taxon>
        <taxon>Symbiodinium</taxon>
    </lineage>
</organism>
<keyword evidence="4" id="KW-1185">Reference proteome</keyword>
<feature type="region of interest" description="Disordered" evidence="1">
    <location>
        <begin position="33"/>
        <end position="96"/>
    </location>
</feature>
<dbReference type="Proteomes" id="UP000186817">
    <property type="component" value="Unassembled WGS sequence"/>
</dbReference>
<evidence type="ECO:0000313" key="3">
    <source>
        <dbReference type="EMBL" id="OLP76740.1"/>
    </source>
</evidence>
<evidence type="ECO:0000256" key="1">
    <source>
        <dbReference type="SAM" id="MobiDB-lite"/>
    </source>
</evidence>
<dbReference type="EMBL" id="LSRX01001938">
    <property type="protein sequence ID" value="OLP76740.1"/>
    <property type="molecule type" value="Genomic_DNA"/>
</dbReference>